<accession>C2JTF0</accession>
<protein>
    <recommendedName>
        <fullName evidence="1">N-acetyltransferase domain-containing protein</fullName>
    </recommendedName>
</protein>
<evidence type="ECO:0000313" key="3">
    <source>
        <dbReference type="Proteomes" id="UP000004525"/>
    </source>
</evidence>
<reference evidence="2" key="1">
    <citation type="submission" date="2009-01" db="EMBL/GenBank/DDBJ databases">
        <authorList>
            <person name="Qin X."/>
            <person name="Bachman B."/>
            <person name="Battles P."/>
            <person name="Bell A."/>
            <person name="Bess C."/>
            <person name="Bickham C."/>
            <person name="Chaboub L."/>
            <person name="Chen D."/>
            <person name="Coyle M."/>
            <person name="Deiros D.R."/>
            <person name="Dinh H."/>
            <person name="Forbes L."/>
            <person name="Fowler G."/>
            <person name="Francisco L."/>
            <person name="Fu Q."/>
            <person name="Gubbala S."/>
            <person name="Hale W."/>
            <person name="Han Y."/>
            <person name="Hemphill L."/>
            <person name="Highlander S.K."/>
            <person name="Hirani K."/>
            <person name="Hogues M."/>
            <person name="Jackson L."/>
            <person name="Jakkamsetti A."/>
            <person name="Javaid M."/>
            <person name="Jiang H."/>
            <person name="Korchina V."/>
            <person name="Kovar C."/>
            <person name="Lara F."/>
            <person name="Lee S."/>
            <person name="Mata R."/>
            <person name="Mathew T."/>
            <person name="Moen C."/>
            <person name="Morales K."/>
            <person name="Munidasa M."/>
            <person name="Nazareth L."/>
            <person name="Ngo R."/>
            <person name="Nguyen L."/>
            <person name="Okwuonu G."/>
            <person name="Ongeri F."/>
            <person name="Patil S."/>
            <person name="Petrosino J."/>
            <person name="Pham C."/>
            <person name="Pham P."/>
            <person name="Pu L.-L."/>
            <person name="Puazo M."/>
            <person name="Raj R."/>
            <person name="Reid J."/>
            <person name="Rouhana J."/>
            <person name="Saada N."/>
            <person name="Shang Y."/>
            <person name="Simmons D."/>
            <person name="Thornton R."/>
            <person name="Warren J."/>
            <person name="Weissenberger G."/>
            <person name="Zhang J."/>
            <person name="Zhang L."/>
            <person name="Zhou C."/>
            <person name="Zhu D."/>
            <person name="Muzny D."/>
            <person name="Worley K."/>
            <person name="Gibbs R."/>
        </authorList>
    </citation>
    <scope>NUCLEOTIDE SEQUENCE [LARGE SCALE GENOMIC DNA]</scope>
    <source>
        <strain evidence="2">LMS2-1</strain>
    </source>
</reference>
<dbReference type="Pfam" id="PF13302">
    <property type="entry name" value="Acetyltransf_3"/>
    <property type="match status" value="1"/>
</dbReference>
<dbReference type="SUPFAM" id="SSF55729">
    <property type="entry name" value="Acyl-CoA N-acyltransferases (Nat)"/>
    <property type="match status" value="1"/>
</dbReference>
<dbReference type="PANTHER" id="PTHR43792">
    <property type="entry name" value="GNAT FAMILY, PUTATIVE (AFU_ORTHOLOGUE AFUA_3G00765)-RELATED-RELATED"/>
    <property type="match status" value="1"/>
</dbReference>
<dbReference type="PANTHER" id="PTHR43792:SF16">
    <property type="entry name" value="N-ACETYLTRANSFERASE DOMAIN-CONTAINING PROTEIN"/>
    <property type="match status" value="1"/>
</dbReference>
<sequence length="198" mass="23010">MFTEAPIMQSFEKYHPIMSVHYTMDWLTTFKIKDIFQLRADRQVAAESGREFDQKITDTARYINRSMRLVMSNNALLYGIMDRASHEFLGSFCIWNFSQKKTVAQVRFETLASHQGEGIMSEVIKRMLGFAFFELGLKRVYVILPATNERGAKLLTTNFFTKVGDYHHDRTLPDGSKVPLVRYELTAEDVADKEDFHF</sequence>
<dbReference type="InterPro" id="IPR016181">
    <property type="entry name" value="Acyl_CoA_acyltransferase"/>
</dbReference>
<dbReference type="Proteomes" id="UP000004525">
    <property type="component" value="Unassembled WGS sequence"/>
</dbReference>
<dbReference type="Gene3D" id="3.40.630.30">
    <property type="match status" value="1"/>
</dbReference>
<dbReference type="AlphaFoldDB" id="C2JTF0"/>
<name>C2JTF0_LACRM</name>
<dbReference type="InterPro" id="IPR000182">
    <property type="entry name" value="GNAT_dom"/>
</dbReference>
<keyword evidence="3" id="KW-1185">Reference proteome</keyword>
<dbReference type="InterPro" id="IPR051531">
    <property type="entry name" value="N-acetyltransferase"/>
</dbReference>
<evidence type="ECO:0000313" key="2">
    <source>
        <dbReference type="EMBL" id="EEN81726.1"/>
    </source>
</evidence>
<comment type="caution">
    <text evidence="2">The sequence shown here is derived from an EMBL/GenBank/DDBJ whole genome shotgun (WGS) entry which is preliminary data.</text>
</comment>
<dbReference type="HOGENOM" id="CLU_013985_30_0_9"/>
<evidence type="ECO:0000259" key="1">
    <source>
        <dbReference type="Pfam" id="PF13302"/>
    </source>
</evidence>
<dbReference type="EMBL" id="ACIZ01000013">
    <property type="protein sequence ID" value="EEN81726.1"/>
    <property type="molecule type" value="Genomic_DNA"/>
</dbReference>
<feature type="domain" description="N-acetyltransferase" evidence="1">
    <location>
        <begin position="32"/>
        <end position="156"/>
    </location>
</feature>
<dbReference type="GO" id="GO:0016747">
    <property type="term" value="F:acyltransferase activity, transferring groups other than amino-acyl groups"/>
    <property type="evidence" value="ECO:0007669"/>
    <property type="project" value="InterPro"/>
</dbReference>
<proteinExistence type="predicted"/>
<organism evidence="2 3">
    <name type="scientific">Lacticaseibacillus rhamnosus (strain LMS2-1)</name>
    <dbReference type="NCBI Taxonomy" id="525361"/>
    <lineage>
        <taxon>Bacteria</taxon>
        <taxon>Bacillati</taxon>
        <taxon>Bacillota</taxon>
        <taxon>Bacilli</taxon>
        <taxon>Lactobacillales</taxon>
        <taxon>Lactobacillaceae</taxon>
        <taxon>Lacticaseibacillus</taxon>
    </lineage>
</organism>
<gene>
    <name evidence="2" type="ORF">HMPREF0539_0184</name>
</gene>